<name>A0A5M6CUB3_9BACT</name>
<dbReference type="Gene3D" id="2.130.10.130">
    <property type="entry name" value="Integrin alpha, N-terminal"/>
    <property type="match status" value="2"/>
</dbReference>
<dbReference type="SUPFAM" id="SSF69318">
    <property type="entry name" value="Integrin alpha N-terminal domain"/>
    <property type="match status" value="1"/>
</dbReference>
<dbReference type="PANTHER" id="PTHR45460:SF2">
    <property type="entry name" value="ALPHA 1,3 GLUCANASE, GH71 FAMILY (EUROFUNG)"/>
    <property type="match status" value="1"/>
</dbReference>
<organism evidence="2 3">
    <name type="scientific">Roseiconus nitratireducens</name>
    <dbReference type="NCBI Taxonomy" id="2605748"/>
    <lineage>
        <taxon>Bacteria</taxon>
        <taxon>Pseudomonadati</taxon>
        <taxon>Planctomycetota</taxon>
        <taxon>Planctomycetia</taxon>
        <taxon>Pirellulales</taxon>
        <taxon>Pirellulaceae</taxon>
        <taxon>Roseiconus</taxon>
    </lineage>
</organism>
<dbReference type="EMBL" id="VWOX01000031">
    <property type="protein sequence ID" value="KAA5538526.1"/>
    <property type="molecule type" value="Genomic_DNA"/>
</dbReference>
<dbReference type="InterPro" id="IPR028994">
    <property type="entry name" value="Integrin_alpha_N"/>
</dbReference>
<keyword evidence="3" id="KW-1185">Reference proteome</keyword>
<evidence type="ECO:0000313" key="3">
    <source>
        <dbReference type="Proteomes" id="UP000324479"/>
    </source>
</evidence>
<sequence>MFHHPLDQFRHFGLIVAALVLFLPGCSSESDRPTEPVSADQATEVSLSAEDKAFIAKIEPSIRAFCGDCHAVPRPASSPAGEWQMEIEQGFMLYGQSGRDDLIIPHYDDVLRYFKSQAPSKLTLFEGATGYPKAPIHHSVTSASNVPSDRPRARPPAVTNVQWTDLKLDSLPGPSLVFCDIGTGTINAYWPNEPERGVHRLGTVLQPVHVQPTDLDQDEVPDLLVADIGEFDADDSDLGRVVWLRRDPETEKYSKHVLAEGLGRVADARTGDFDGDGDTDVLIAAFGWRTTGATLLLENTGPSDEGLPEFQSRVIDDRHGPVHVPPVDFDGDGDLDFIALISQEHERVELFRNDGSGQFNPEVIWKAPDPAYGSSGIELVDLDDDGDMDVLYTNGDSFDRGAKPHHSVQWLENTGTLPMTRHELCHMPGALNATAGDFDGDGDKDVIAVSLLAPSGTESWLKLDTSSIVMLVQDDQGNFQPTKIEGRAHNHISVAKGDFNGDGKLDFAVGNFLRPSGSGPTPAMLEQPDLLIWQSR</sequence>
<dbReference type="Pfam" id="PF01839">
    <property type="entry name" value="FG-GAP"/>
    <property type="match status" value="1"/>
</dbReference>
<comment type="caution">
    <text evidence="2">The sequence shown here is derived from an EMBL/GenBank/DDBJ whole genome shotgun (WGS) entry which is preliminary data.</text>
</comment>
<dbReference type="AlphaFoldDB" id="A0A5M6CUB3"/>
<keyword evidence="1" id="KW-0732">Signal</keyword>
<dbReference type="PANTHER" id="PTHR45460">
    <property type="entry name" value="SIMILAR TO CYSTEINE PROTEINASE"/>
    <property type="match status" value="1"/>
</dbReference>
<accession>A0A5M6CUB3</accession>
<dbReference type="InterPro" id="IPR013517">
    <property type="entry name" value="FG-GAP"/>
</dbReference>
<dbReference type="Pfam" id="PF13517">
    <property type="entry name" value="FG-GAP_3"/>
    <property type="match status" value="2"/>
</dbReference>
<reference evidence="2 3" key="1">
    <citation type="submission" date="2019-08" db="EMBL/GenBank/DDBJ databases">
        <authorList>
            <person name="Dhanesh K."/>
            <person name="Kumar G."/>
            <person name="Sasikala C."/>
            <person name="Venkata Ramana C."/>
        </authorList>
    </citation>
    <scope>NUCLEOTIDE SEQUENCE [LARGE SCALE GENOMIC DNA]</scope>
    <source>
        <strain evidence="2 3">JC645</strain>
    </source>
</reference>
<gene>
    <name evidence="2" type="ORF">FYK55_27480</name>
</gene>
<protein>
    <submittedName>
        <fullName evidence="2">VCBS repeat-containing protein</fullName>
    </submittedName>
</protein>
<proteinExistence type="predicted"/>
<evidence type="ECO:0000313" key="2">
    <source>
        <dbReference type="EMBL" id="KAA5538526.1"/>
    </source>
</evidence>
<evidence type="ECO:0000256" key="1">
    <source>
        <dbReference type="ARBA" id="ARBA00022729"/>
    </source>
</evidence>
<dbReference type="Proteomes" id="UP000324479">
    <property type="component" value="Unassembled WGS sequence"/>
</dbReference>